<evidence type="ECO:0000256" key="19">
    <source>
        <dbReference type="PIRNR" id="PIRNR017184"/>
    </source>
</evidence>
<keyword evidence="7 17" id="KW-0067">ATP-binding</keyword>
<dbReference type="Pfam" id="PF01256">
    <property type="entry name" value="Carb_kinase"/>
    <property type="match status" value="1"/>
</dbReference>
<dbReference type="PROSITE" id="PS01050">
    <property type="entry name" value="YJEF_C_2"/>
    <property type="match status" value="1"/>
</dbReference>
<evidence type="ECO:0000259" key="21">
    <source>
        <dbReference type="PROSITE" id="PS51385"/>
    </source>
</evidence>
<comment type="similarity">
    <text evidence="17">Belongs to the NnrD/CARKD family.</text>
</comment>
<feature type="binding site" evidence="17">
    <location>
        <begin position="440"/>
        <end position="444"/>
    </location>
    <ligand>
        <name>AMP</name>
        <dbReference type="ChEBI" id="CHEBI:456215"/>
    </ligand>
</feature>
<evidence type="ECO:0000256" key="3">
    <source>
        <dbReference type="ARBA" id="ARBA00006001"/>
    </source>
</evidence>
<comment type="catalytic activity">
    <reaction evidence="16 17 19">
        <text>(6S)-NADPHX + ADP = AMP + phosphate + NADPH + H(+)</text>
        <dbReference type="Rhea" id="RHEA:32235"/>
        <dbReference type="ChEBI" id="CHEBI:15378"/>
        <dbReference type="ChEBI" id="CHEBI:43474"/>
        <dbReference type="ChEBI" id="CHEBI:57783"/>
        <dbReference type="ChEBI" id="CHEBI:64076"/>
        <dbReference type="ChEBI" id="CHEBI:456215"/>
        <dbReference type="ChEBI" id="CHEBI:456216"/>
        <dbReference type="EC" id="4.2.1.136"/>
    </reaction>
</comment>
<dbReference type="InterPro" id="IPR004443">
    <property type="entry name" value="YjeF_N_dom"/>
</dbReference>
<organism evidence="22 23">
    <name type="scientific">Pseudorhodobacter turbinis</name>
    <dbReference type="NCBI Taxonomy" id="2500533"/>
    <lineage>
        <taxon>Bacteria</taxon>
        <taxon>Pseudomonadati</taxon>
        <taxon>Pseudomonadota</taxon>
        <taxon>Alphaproteobacteria</taxon>
        <taxon>Rhodobacterales</taxon>
        <taxon>Paracoccaceae</taxon>
        <taxon>Pseudorhodobacter</taxon>
    </lineage>
</organism>
<dbReference type="GO" id="GO:0110051">
    <property type="term" value="P:metabolite repair"/>
    <property type="evidence" value="ECO:0007669"/>
    <property type="project" value="TreeGrafter"/>
</dbReference>
<comment type="caution">
    <text evidence="18">Lacks conserved residue(s) required for the propagation of feature annotation.</text>
</comment>
<keyword evidence="11 18" id="KW-0413">Isomerase</keyword>
<evidence type="ECO:0000256" key="15">
    <source>
        <dbReference type="ARBA" id="ARBA00048238"/>
    </source>
</evidence>
<evidence type="ECO:0000256" key="17">
    <source>
        <dbReference type="HAMAP-Rule" id="MF_01965"/>
    </source>
</evidence>
<evidence type="ECO:0000313" key="22">
    <source>
        <dbReference type="EMBL" id="QCO54495.1"/>
    </source>
</evidence>
<dbReference type="PANTHER" id="PTHR12592:SF0">
    <property type="entry name" value="ATP-DEPENDENT (S)-NAD(P)H-HYDRATE DEHYDRATASE"/>
    <property type="match status" value="1"/>
</dbReference>
<evidence type="ECO:0000256" key="6">
    <source>
        <dbReference type="ARBA" id="ARBA00022741"/>
    </source>
</evidence>
<dbReference type="Gene3D" id="3.40.1190.20">
    <property type="match status" value="1"/>
</dbReference>
<comment type="subunit">
    <text evidence="17">Homotetramer.</text>
</comment>
<feature type="binding site" evidence="17">
    <location>
        <position position="395"/>
    </location>
    <ligand>
        <name>(6S)-NADPHX</name>
        <dbReference type="ChEBI" id="CHEBI:64076"/>
    </ligand>
</feature>
<dbReference type="GO" id="GO:0052855">
    <property type="term" value="F:ADP-dependent NAD(P)H-hydrate dehydratase activity"/>
    <property type="evidence" value="ECO:0007669"/>
    <property type="project" value="UniProtKB-UniRule"/>
</dbReference>
<comment type="cofactor">
    <cofactor evidence="17">
        <name>Mg(2+)</name>
        <dbReference type="ChEBI" id="CHEBI:18420"/>
    </cofactor>
</comment>
<dbReference type="Pfam" id="PF03853">
    <property type="entry name" value="YjeF_N"/>
    <property type="match status" value="1"/>
</dbReference>
<feature type="binding site" evidence="17">
    <location>
        <position position="278"/>
    </location>
    <ligand>
        <name>(6S)-NADPHX</name>
        <dbReference type="ChEBI" id="CHEBI:64076"/>
    </ligand>
</feature>
<evidence type="ECO:0000256" key="5">
    <source>
        <dbReference type="ARBA" id="ARBA00022723"/>
    </source>
</evidence>
<dbReference type="NCBIfam" id="TIGR00196">
    <property type="entry name" value="yjeF_cterm"/>
    <property type="match status" value="1"/>
</dbReference>
<dbReference type="AlphaFoldDB" id="A0A4P8EDQ1"/>
<comment type="catalytic activity">
    <reaction evidence="1 18 19">
        <text>(6R)-NADHX = (6S)-NADHX</text>
        <dbReference type="Rhea" id="RHEA:32215"/>
        <dbReference type="ChEBI" id="CHEBI:64074"/>
        <dbReference type="ChEBI" id="CHEBI:64075"/>
        <dbReference type="EC" id="5.1.99.6"/>
    </reaction>
</comment>
<dbReference type="HAMAP" id="MF_01966">
    <property type="entry name" value="NADHX_epimerase"/>
    <property type="match status" value="1"/>
</dbReference>
<feature type="binding site" evidence="18">
    <location>
        <begin position="61"/>
        <end position="65"/>
    </location>
    <ligand>
        <name>(6S)-NADPHX</name>
        <dbReference type="ChEBI" id="CHEBI:64076"/>
    </ligand>
</feature>
<keyword evidence="6 17" id="KW-0547">Nucleotide-binding</keyword>
<feature type="domain" description="YjeF N-terminal" evidence="21">
    <location>
        <begin position="10"/>
        <end position="233"/>
    </location>
</feature>
<feature type="domain" description="YjeF C-terminal" evidence="20">
    <location>
        <begin position="243"/>
        <end position="528"/>
    </location>
</feature>
<dbReference type="Proteomes" id="UP000298631">
    <property type="component" value="Chromosome"/>
</dbReference>
<keyword evidence="13" id="KW-0511">Multifunctional enzyme</keyword>
<keyword evidence="5 18" id="KW-0479">Metal-binding</keyword>
<evidence type="ECO:0000256" key="14">
    <source>
        <dbReference type="ARBA" id="ARBA00025153"/>
    </source>
</evidence>
<comment type="similarity">
    <text evidence="18">Belongs to the NnrE/AIBP family.</text>
</comment>
<keyword evidence="10 17" id="KW-0520">NAD</keyword>
<dbReference type="EC" id="4.2.1.136" evidence="19"/>
<comment type="catalytic activity">
    <reaction evidence="2 18 19">
        <text>(6R)-NADPHX = (6S)-NADPHX</text>
        <dbReference type="Rhea" id="RHEA:32227"/>
        <dbReference type="ChEBI" id="CHEBI:64076"/>
        <dbReference type="ChEBI" id="CHEBI:64077"/>
        <dbReference type="EC" id="5.1.99.6"/>
    </reaction>
</comment>
<feature type="binding site" evidence="17">
    <location>
        <position position="474"/>
    </location>
    <ligand>
        <name>(6S)-NADPHX</name>
        <dbReference type="ChEBI" id="CHEBI:64076"/>
    </ligand>
</feature>
<dbReference type="OrthoDB" id="9806925at2"/>
<feature type="binding site" evidence="17">
    <location>
        <position position="473"/>
    </location>
    <ligand>
        <name>AMP</name>
        <dbReference type="ChEBI" id="CHEBI:456215"/>
    </ligand>
</feature>
<dbReference type="EMBL" id="CP039964">
    <property type="protein sequence ID" value="QCO54495.1"/>
    <property type="molecule type" value="Genomic_DNA"/>
</dbReference>
<reference evidence="22 23" key="1">
    <citation type="submission" date="2019-05" db="EMBL/GenBank/DDBJ databases">
        <title>Pseudorhodobacter turbinis sp. nov., isolated from the gut of the Korean turban shell.</title>
        <authorList>
            <person name="Jeong Y.-S."/>
            <person name="Kang W.-R."/>
            <person name="Bae J.-W."/>
        </authorList>
    </citation>
    <scope>NUCLEOTIDE SEQUENCE [LARGE SCALE GENOMIC DNA]</scope>
    <source>
        <strain evidence="22 23">S12M18</strain>
    </source>
</reference>
<dbReference type="SUPFAM" id="SSF53613">
    <property type="entry name" value="Ribokinase-like"/>
    <property type="match status" value="1"/>
</dbReference>
<dbReference type="SUPFAM" id="SSF64153">
    <property type="entry name" value="YjeF N-terminal domain-like"/>
    <property type="match status" value="1"/>
</dbReference>
<evidence type="ECO:0000256" key="11">
    <source>
        <dbReference type="ARBA" id="ARBA00023235"/>
    </source>
</evidence>
<dbReference type="InterPro" id="IPR030677">
    <property type="entry name" value="Nnr"/>
</dbReference>
<proteinExistence type="inferred from homology"/>
<dbReference type="GO" id="GO:0052856">
    <property type="term" value="F:NAD(P)HX epimerase activity"/>
    <property type="evidence" value="ECO:0007669"/>
    <property type="project" value="UniProtKB-UniRule"/>
</dbReference>
<dbReference type="InterPro" id="IPR029056">
    <property type="entry name" value="Ribokinase-like"/>
</dbReference>
<comment type="similarity">
    <text evidence="3 19">In the N-terminal section; belongs to the NnrE/AIBP family.</text>
</comment>
<dbReference type="Gene3D" id="3.40.50.10260">
    <property type="entry name" value="YjeF N-terminal domain"/>
    <property type="match status" value="1"/>
</dbReference>
<evidence type="ECO:0000256" key="2">
    <source>
        <dbReference type="ARBA" id="ARBA00000909"/>
    </source>
</evidence>
<dbReference type="NCBIfam" id="TIGR00197">
    <property type="entry name" value="yjeF_nterm"/>
    <property type="match status" value="1"/>
</dbReference>
<dbReference type="InterPro" id="IPR036652">
    <property type="entry name" value="YjeF_N_dom_sf"/>
</dbReference>
<feature type="binding site" evidence="18">
    <location>
        <position position="173"/>
    </location>
    <ligand>
        <name>K(+)</name>
        <dbReference type="ChEBI" id="CHEBI:29103"/>
    </ligand>
</feature>
<feature type="binding site" evidence="17">
    <location>
        <position position="341"/>
    </location>
    <ligand>
        <name>(6S)-NADPHX</name>
        <dbReference type="ChEBI" id="CHEBI:64076"/>
    </ligand>
</feature>
<gene>
    <name evidence="17" type="primary">nnrD</name>
    <name evidence="18" type="synonym">nnrE</name>
    <name evidence="22" type="ORF">EOK75_00835</name>
</gene>
<dbReference type="GO" id="GO:0046872">
    <property type="term" value="F:metal ion binding"/>
    <property type="evidence" value="ECO:0007669"/>
    <property type="project" value="UniProtKB-UniRule"/>
</dbReference>
<keyword evidence="23" id="KW-1185">Reference proteome</keyword>
<feature type="binding site" evidence="18">
    <location>
        <position position="170"/>
    </location>
    <ligand>
        <name>(6S)-NADPHX</name>
        <dbReference type="ChEBI" id="CHEBI:64076"/>
    </ligand>
</feature>
<name>A0A4P8EDQ1_9RHOB</name>
<dbReference type="PIRSF" id="PIRSF017184">
    <property type="entry name" value="Nnr"/>
    <property type="match status" value="1"/>
</dbReference>
<dbReference type="PANTHER" id="PTHR12592">
    <property type="entry name" value="ATP-DEPENDENT (S)-NAD(P)H-HYDRATE DEHYDRATASE FAMILY MEMBER"/>
    <property type="match status" value="1"/>
</dbReference>
<keyword evidence="9 18" id="KW-0630">Potassium</keyword>
<evidence type="ECO:0000256" key="13">
    <source>
        <dbReference type="ARBA" id="ARBA00023268"/>
    </source>
</evidence>
<dbReference type="EC" id="5.1.99.6" evidence="19"/>
<dbReference type="CDD" id="cd01171">
    <property type="entry name" value="YXKO-related"/>
    <property type="match status" value="1"/>
</dbReference>
<evidence type="ECO:0000256" key="8">
    <source>
        <dbReference type="ARBA" id="ARBA00022857"/>
    </source>
</evidence>
<dbReference type="GO" id="GO:0005524">
    <property type="term" value="F:ATP binding"/>
    <property type="evidence" value="ECO:0007669"/>
    <property type="project" value="UniProtKB-UniRule"/>
</dbReference>
<evidence type="ECO:0000259" key="20">
    <source>
        <dbReference type="PROSITE" id="PS51383"/>
    </source>
</evidence>
<feature type="binding site" evidence="18">
    <location>
        <position position="126"/>
    </location>
    <ligand>
        <name>K(+)</name>
        <dbReference type="ChEBI" id="CHEBI:29103"/>
    </ligand>
</feature>
<evidence type="ECO:0000256" key="16">
    <source>
        <dbReference type="ARBA" id="ARBA00049209"/>
    </source>
</evidence>
<keyword evidence="8 17" id="KW-0521">NADP</keyword>
<evidence type="ECO:0000256" key="10">
    <source>
        <dbReference type="ARBA" id="ARBA00023027"/>
    </source>
</evidence>
<dbReference type="RefSeq" id="WP_137192178.1">
    <property type="nucleotide sequence ID" value="NZ_CP039964.1"/>
</dbReference>
<sequence>MTELLTAAQMRAVEQTAIASGSVTGLELMERSGRAVVQAIDEEWPALSAPSPAVVLCGPGNNGGDGFVVARLLQEAGWAVEVYLYGDPDKLPADARVNFERWSGTILSDDGLSAALFRDDLVLVVDALFGTGLTRQAPRLEAFEALLQRGGPDRYRRGGAVPGPHIVAIDIPSDRCSDSGLVLAGDTARSDTYAADLTVTFHRAKLGHYLGDTPAHCGRLRIVDIGLSDWVPESATRFLESPRDEPAVFQHLRKSGGAHKFSHGHALVLSGGIASGGAARLAARGALRIGAGVVTLGCPPSALIVNAAQLNAIMVRPFPDSAALEGFLHDKRITALCLGPGMGCGPTQAELLAAALVSQVEGGRPTVLDADALTLVAGDTTLFGLLHSACVLTPHAGEFARLFPDIAARLAAPATKGPAFSKVDACREAARRAGCIVLFKGTDTVIAAPDGRCAVNAAAYGRAAPWLATAGSGDVLAGFITGLLARGIAPFEAACTGAWLHVECAITFGPGLIAEDLPEELPKVFRALRV</sequence>
<comment type="similarity">
    <text evidence="4 19">In the C-terminal section; belongs to the NnrD/CARKD family.</text>
</comment>
<accession>A0A4P8EDQ1</accession>
<comment type="cofactor">
    <cofactor evidence="18 19">
        <name>K(+)</name>
        <dbReference type="ChEBI" id="CHEBI:29103"/>
    </cofactor>
    <text evidence="18 19">Binds 1 potassium ion per subunit.</text>
</comment>
<evidence type="ECO:0000256" key="9">
    <source>
        <dbReference type="ARBA" id="ARBA00022958"/>
    </source>
</evidence>
<keyword evidence="12 17" id="KW-0456">Lyase</keyword>
<comment type="function">
    <text evidence="14 19">Bifunctional enzyme that catalyzes the epimerization of the S- and R-forms of NAD(P)HX and the dehydration of the S-form of NAD(P)HX at the expense of ADP, which is converted to AMP. This allows the repair of both epimers of NAD(P)HX, a damaged form of NAD(P)H that is a result of enzymatic or heat-dependent hydration.</text>
</comment>
<protein>
    <recommendedName>
        <fullName evidence="19">Bifunctional NAD(P)H-hydrate repair enzyme</fullName>
    </recommendedName>
    <alternativeName>
        <fullName evidence="19">Nicotinamide nucleotide repair protein</fullName>
    </alternativeName>
    <domain>
        <recommendedName>
            <fullName evidence="19">ADP-dependent (S)-NAD(P)H-hydrate dehydratase</fullName>
            <ecNumber evidence="19">4.2.1.136</ecNumber>
        </recommendedName>
        <alternativeName>
            <fullName evidence="19">ADP-dependent NAD(P)HX dehydratase</fullName>
        </alternativeName>
    </domain>
    <domain>
        <recommendedName>
            <fullName evidence="19">NAD(P)H-hydrate epimerase</fullName>
            <ecNumber evidence="19">5.1.99.6</ecNumber>
        </recommendedName>
    </domain>
</protein>
<comment type="catalytic activity">
    <reaction evidence="15 17 19">
        <text>(6S)-NADHX + ADP = AMP + phosphate + NADH + H(+)</text>
        <dbReference type="Rhea" id="RHEA:32223"/>
        <dbReference type="ChEBI" id="CHEBI:15378"/>
        <dbReference type="ChEBI" id="CHEBI:43474"/>
        <dbReference type="ChEBI" id="CHEBI:57945"/>
        <dbReference type="ChEBI" id="CHEBI:64074"/>
        <dbReference type="ChEBI" id="CHEBI:456215"/>
        <dbReference type="ChEBI" id="CHEBI:456216"/>
        <dbReference type="EC" id="4.2.1.136"/>
    </reaction>
</comment>
<dbReference type="GO" id="GO:0046496">
    <property type="term" value="P:nicotinamide nucleotide metabolic process"/>
    <property type="evidence" value="ECO:0007669"/>
    <property type="project" value="UniProtKB-UniRule"/>
</dbReference>
<evidence type="ECO:0000256" key="18">
    <source>
        <dbReference type="HAMAP-Rule" id="MF_01966"/>
    </source>
</evidence>
<feature type="binding site" evidence="18">
    <location>
        <position position="62"/>
    </location>
    <ligand>
        <name>K(+)</name>
        <dbReference type="ChEBI" id="CHEBI:29103"/>
    </ligand>
</feature>
<evidence type="ECO:0000256" key="4">
    <source>
        <dbReference type="ARBA" id="ARBA00009524"/>
    </source>
</evidence>
<dbReference type="InterPro" id="IPR000631">
    <property type="entry name" value="CARKD"/>
</dbReference>
<evidence type="ECO:0000256" key="1">
    <source>
        <dbReference type="ARBA" id="ARBA00000013"/>
    </source>
</evidence>
<evidence type="ECO:0000256" key="12">
    <source>
        <dbReference type="ARBA" id="ARBA00023239"/>
    </source>
</evidence>
<evidence type="ECO:0000313" key="23">
    <source>
        <dbReference type="Proteomes" id="UP000298631"/>
    </source>
</evidence>
<dbReference type="InterPro" id="IPR017953">
    <property type="entry name" value="Carbohydrate_kinase_pred_CS"/>
</dbReference>
<comment type="function">
    <text evidence="18">Catalyzes the epimerization of the S- and R-forms of NAD(P)HX, a damaged form of NAD(P)H that is a result of enzymatic or heat-dependent hydration. This is a prerequisite for the S-specific NAD(P)H-hydrate dehydratase to allow the repair of both epimers of NAD(P)HX.</text>
</comment>
<dbReference type="HAMAP" id="MF_01965">
    <property type="entry name" value="NADHX_dehydratase"/>
    <property type="match status" value="1"/>
</dbReference>
<dbReference type="KEGG" id="pseb:EOK75_00835"/>
<evidence type="ECO:0000256" key="7">
    <source>
        <dbReference type="ARBA" id="ARBA00022840"/>
    </source>
</evidence>
<comment type="function">
    <text evidence="17">Catalyzes the dehydration of the S-form of NAD(P)HX at the expense of ADP, which is converted to AMP. Together with NAD(P)HX epimerase, which catalyzes the epimerization of the S- and R-forms, the enzyme allows the repair of both epimers of NAD(P)HX, a damaged form of NAD(P)H that is a result of enzymatic or heat-dependent hydration.</text>
</comment>
<dbReference type="PROSITE" id="PS51383">
    <property type="entry name" value="YJEF_C_3"/>
    <property type="match status" value="1"/>
</dbReference>
<dbReference type="PROSITE" id="PS51385">
    <property type="entry name" value="YJEF_N"/>
    <property type="match status" value="1"/>
</dbReference>
<feature type="binding site" evidence="18">
    <location>
        <begin position="130"/>
        <end position="136"/>
    </location>
    <ligand>
        <name>(6S)-NADPHX</name>
        <dbReference type="ChEBI" id="CHEBI:64076"/>
    </ligand>
</feature>